<dbReference type="AlphaFoldDB" id="A0A2V1D6X1"/>
<gene>
    <name evidence="1" type="ORF">DM02DRAFT_212196</name>
</gene>
<sequence>MLRWLLSRVLCRASRYTRACVQLKPVRKELSEELVAFSERDNGLHPAVVHQAIEEGKITVNEEEHKRWLLELRKNKGCWRPGEFPG</sequence>
<accession>A0A2V1D6X1</accession>
<dbReference type="EMBL" id="KZ805565">
    <property type="protein sequence ID" value="PVH93830.1"/>
    <property type="molecule type" value="Genomic_DNA"/>
</dbReference>
<protein>
    <submittedName>
        <fullName evidence="1">Uncharacterized protein</fullName>
    </submittedName>
</protein>
<organism evidence="1 2">
    <name type="scientific">Periconia macrospinosa</name>
    <dbReference type="NCBI Taxonomy" id="97972"/>
    <lineage>
        <taxon>Eukaryota</taxon>
        <taxon>Fungi</taxon>
        <taxon>Dikarya</taxon>
        <taxon>Ascomycota</taxon>
        <taxon>Pezizomycotina</taxon>
        <taxon>Dothideomycetes</taxon>
        <taxon>Pleosporomycetidae</taxon>
        <taxon>Pleosporales</taxon>
        <taxon>Massarineae</taxon>
        <taxon>Periconiaceae</taxon>
        <taxon>Periconia</taxon>
    </lineage>
</organism>
<evidence type="ECO:0000313" key="2">
    <source>
        <dbReference type="Proteomes" id="UP000244855"/>
    </source>
</evidence>
<name>A0A2V1D6X1_9PLEO</name>
<evidence type="ECO:0000313" key="1">
    <source>
        <dbReference type="EMBL" id="PVH93830.1"/>
    </source>
</evidence>
<dbReference type="Proteomes" id="UP000244855">
    <property type="component" value="Unassembled WGS sequence"/>
</dbReference>
<reference evidence="1 2" key="1">
    <citation type="journal article" date="2018" name="Sci. Rep.">
        <title>Comparative genomics provides insights into the lifestyle and reveals functional heterogeneity of dark septate endophytic fungi.</title>
        <authorList>
            <person name="Knapp D.G."/>
            <person name="Nemeth J.B."/>
            <person name="Barry K."/>
            <person name="Hainaut M."/>
            <person name="Henrissat B."/>
            <person name="Johnson J."/>
            <person name="Kuo A."/>
            <person name="Lim J.H.P."/>
            <person name="Lipzen A."/>
            <person name="Nolan M."/>
            <person name="Ohm R.A."/>
            <person name="Tamas L."/>
            <person name="Grigoriev I.V."/>
            <person name="Spatafora J.W."/>
            <person name="Nagy L.G."/>
            <person name="Kovacs G.M."/>
        </authorList>
    </citation>
    <scope>NUCLEOTIDE SEQUENCE [LARGE SCALE GENOMIC DNA]</scope>
    <source>
        <strain evidence="1 2">DSE2036</strain>
    </source>
</reference>
<dbReference type="OrthoDB" id="2687876at2759"/>
<proteinExistence type="predicted"/>
<keyword evidence="2" id="KW-1185">Reference proteome</keyword>